<keyword evidence="2" id="KW-1185">Reference proteome</keyword>
<evidence type="ECO:0000313" key="1">
    <source>
        <dbReference type="EMBL" id="GCE15885.1"/>
    </source>
</evidence>
<reference evidence="2" key="1">
    <citation type="submission" date="2018-12" db="EMBL/GenBank/DDBJ databases">
        <title>Tengunoibacter tsumagoiensis gen. nov., sp. nov., Dictyobacter kobayashii sp. nov., D. alpinus sp. nov., and D. joshuensis sp. nov. and description of Dictyobacteraceae fam. nov. within the order Ktedonobacterales isolated from Tengu-no-mugimeshi.</title>
        <authorList>
            <person name="Wang C.M."/>
            <person name="Zheng Y."/>
            <person name="Sakai Y."/>
            <person name="Toyoda A."/>
            <person name="Minakuchi Y."/>
            <person name="Abe K."/>
            <person name="Yokota A."/>
            <person name="Yabe S."/>
        </authorList>
    </citation>
    <scope>NUCLEOTIDE SEQUENCE [LARGE SCALE GENOMIC DNA]</scope>
    <source>
        <strain evidence="2">Uno3</strain>
    </source>
</reference>
<protein>
    <submittedName>
        <fullName evidence="1">Uncharacterized protein</fullName>
    </submittedName>
</protein>
<comment type="caution">
    <text evidence="1">The sequence shown here is derived from an EMBL/GenBank/DDBJ whole genome shotgun (WGS) entry which is preliminary data.</text>
</comment>
<accession>A0A402AAA5</accession>
<organism evidence="1 2">
    <name type="scientific">Tengunoibacter tsumagoiensis</name>
    <dbReference type="NCBI Taxonomy" id="2014871"/>
    <lineage>
        <taxon>Bacteria</taxon>
        <taxon>Bacillati</taxon>
        <taxon>Chloroflexota</taxon>
        <taxon>Ktedonobacteria</taxon>
        <taxon>Ktedonobacterales</taxon>
        <taxon>Dictyobacteraceae</taxon>
        <taxon>Tengunoibacter</taxon>
    </lineage>
</organism>
<sequence>MFARLADKVDKEYAGQQIDWSVSALAQEEAEMGREWNLENEALLAQSGQPSA</sequence>
<gene>
    <name evidence="1" type="ORF">KTT_57440</name>
</gene>
<dbReference type="EMBL" id="BIFR01000002">
    <property type="protein sequence ID" value="GCE15885.1"/>
    <property type="molecule type" value="Genomic_DNA"/>
</dbReference>
<evidence type="ECO:0000313" key="2">
    <source>
        <dbReference type="Proteomes" id="UP000287352"/>
    </source>
</evidence>
<dbReference type="Proteomes" id="UP000287352">
    <property type="component" value="Unassembled WGS sequence"/>
</dbReference>
<dbReference type="AlphaFoldDB" id="A0A402AAA5"/>
<proteinExistence type="predicted"/>
<name>A0A402AAA5_9CHLR</name>